<sequence length="111" mass="13062">MTNSLTNPIVFLNKRTMVYANEITFLEADVNYTRVYFEEKAPLMVAVTLKKIESLFEEHGFLRIHKKFLINLNYADKSLLKNKMLTLPGNVEIKVSRRKRSTLRRNLKSKK</sequence>
<dbReference type="Proteomes" id="UP000293162">
    <property type="component" value="Unassembled WGS sequence"/>
</dbReference>
<reference evidence="2 3" key="1">
    <citation type="submission" date="2019-02" db="EMBL/GenBank/DDBJ databases">
        <title>Bacterial novel species Emticicia sp. 17J42-9 isolated from soil.</title>
        <authorList>
            <person name="Jung H.-Y."/>
        </authorList>
    </citation>
    <scope>NUCLEOTIDE SEQUENCE [LARGE SCALE GENOMIC DNA]</scope>
    <source>
        <strain evidence="2 3">17J42-9</strain>
    </source>
</reference>
<organism evidence="2 3">
    <name type="scientific">Emticicia agri</name>
    <dbReference type="NCBI Taxonomy" id="2492393"/>
    <lineage>
        <taxon>Bacteria</taxon>
        <taxon>Pseudomonadati</taxon>
        <taxon>Bacteroidota</taxon>
        <taxon>Cytophagia</taxon>
        <taxon>Cytophagales</taxon>
        <taxon>Leadbetterellaceae</taxon>
        <taxon>Emticicia</taxon>
    </lineage>
</organism>
<evidence type="ECO:0000259" key="1">
    <source>
        <dbReference type="PROSITE" id="PS50930"/>
    </source>
</evidence>
<protein>
    <submittedName>
        <fullName evidence="2">LytTR family transcriptional regulator</fullName>
    </submittedName>
</protein>
<dbReference type="GO" id="GO:0000156">
    <property type="term" value="F:phosphorelay response regulator activity"/>
    <property type="evidence" value="ECO:0007669"/>
    <property type="project" value="InterPro"/>
</dbReference>
<dbReference type="Gene3D" id="2.40.50.1020">
    <property type="entry name" value="LytTr DNA-binding domain"/>
    <property type="match status" value="1"/>
</dbReference>
<feature type="domain" description="HTH LytTR-type" evidence="1">
    <location>
        <begin position="21"/>
        <end position="109"/>
    </location>
</feature>
<dbReference type="AlphaFoldDB" id="A0A4Q5LT33"/>
<dbReference type="PANTHER" id="PTHR37299:SF1">
    <property type="entry name" value="STAGE 0 SPORULATION PROTEIN A HOMOLOG"/>
    <property type="match status" value="1"/>
</dbReference>
<dbReference type="RefSeq" id="WP_130024083.1">
    <property type="nucleotide sequence ID" value="NZ_SEWF01000074.1"/>
</dbReference>
<dbReference type="PROSITE" id="PS50930">
    <property type="entry name" value="HTH_LYTTR"/>
    <property type="match status" value="1"/>
</dbReference>
<dbReference type="InterPro" id="IPR007492">
    <property type="entry name" value="LytTR_DNA-bd_dom"/>
</dbReference>
<evidence type="ECO:0000313" key="3">
    <source>
        <dbReference type="Proteomes" id="UP000293162"/>
    </source>
</evidence>
<proteinExistence type="predicted"/>
<dbReference type="GO" id="GO:0003677">
    <property type="term" value="F:DNA binding"/>
    <property type="evidence" value="ECO:0007669"/>
    <property type="project" value="InterPro"/>
</dbReference>
<dbReference type="EMBL" id="SEWF01000074">
    <property type="protein sequence ID" value="RYU92751.1"/>
    <property type="molecule type" value="Genomic_DNA"/>
</dbReference>
<dbReference type="PANTHER" id="PTHR37299">
    <property type="entry name" value="TRANSCRIPTIONAL REGULATOR-RELATED"/>
    <property type="match status" value="1"/>
</dbReference>
<keyword evidence="3" id="KW-1185">Reference proteome</keyword>
<dbReference type="InterPro" id="IPR046947">
    <property type="entry name" value="LytR-like"/>
</dbReference>
<gene>
    <name evidence="2" type="ORF">EWM59_25610</name>
</gene>
<dbReference type="SMART" id="SM00850">
    <property type="entry name" value="LytTR"/>
    <property type="match status" value="1"/>
</dbReference>
<name>A0A4Q5LT33_9BACT</name>
<dbReference type="Pfam" id="PF04397">
    <property type="entry name" value="LytTR"/>
    <property type="match status" value="1"/>
</dbReference>
<dbReference type="OrthoDB" id="961180at2"/>
<accession>A0A4Q5LT33</accession>
<comment type="caution">
    <text evidence="2">The sequence shown here is derived from an EMBL/GenBank/DDBJ whole genome shotgun (WGS) entry which is preliminary data.</text>
</comment>
<evidence type="ECO:0000313" key="2">
    <source>
        <dbReference type="EMBL" id="RYU92751.1"/>
    </source>
</evidence>